<keyword evidence="1" id="KW-1133">Transmembrane helix</keyword>
<sequence>MFMQQWYIFIGFVTWWVLVTLISTYILIKLVRFAIKHNLVSRLFGWLSKVTDVEKGKEFFKI</sequence>
<organism evidence="2">
    <name type="scientific">Ligilactobacillus agilis</name>
    <dbReference type="NCBI Taxonomy" id="1601"/>
    <lineage>
        <taxon>Bacteria</taxon>
        <taxon>Bacillati</taxon>
        <taxon>Bacillota</taxon>
        <taxon>Bacilli</taxon>
        <taxon>Lactobacillales</taxon>
        <taxon>Lactobacillaceae</taxon>
        <taxon>Ligilactobacillus</taxon>
    </lineage>
</organism>
<dbReference type="AlphaFoldDB" id="A0A6F9XJQ4"/>
<reference evidence="2" key="1">
    <citation type="submission" date="2019-10" db="EMBL/GenBank/DDBJ databases">
        <title>Lactobacillus agilis SY212 Whole Genome Sequencing Project.</title>
        <authorList>
            <person name="Suzuki S."/>
            <person name="Endo A."/>
            <person name="Maeno S."/>
            <person name="Shiwa Y."/>
            <person name="Matsutani M."/>
            <person name="Kajikawa A."/>
        </authorList>
    </citation>
    <scope>NUCLEOTIDE SEQUENCE</scope>
    <source>
        <strain evidence="2">SY212</strain>
    </source>
</reference>
<gene>
    <name evidence="2" type="ORF">SY212_04200</name>
</gene>
<evidence type="ECO:0000313" key="2">
    <source>
        <dbReference type="EMBL" id="GET05390.1"/>
    </source>
</evidence>
<name>A0A6F9XJQ4_9LACO</name>
<keyword evidence="1" id="KW-0472">Membrane</keyword>
<proteinExistence type="predicted"/>
<protein>
    <submittedName>
        <fullName evidence="2">Uncharacterized protein</fullName>
    </submittedName>
</protein>
<keyword evidence="1" id="KW-0812">Transmembrane</keyword>
<feature type="transmembrane region" description="Helical" evidence="1">
    <location>
        <begin position="6"/>
        <end position="28"/>
    </location>
</feature>
<evidence type="ECO:0000256" key="1">
    <source>
        <dbReference type="SAM" id="Phobius"/>
    </source>
</evidence>
<comment type="caution">
    <text evidence="2">The sequence shown here is derived from an EMBL/GenBank/DDBJ whole genome shotgun (WGS) entry which is preliminary data.</text>
</comment>
<dbReference type="Proteomes" id="UP000494265">
    <property type="component" value="Unassembled WGS sequence"/>
</dbReference>
<accession>A0A6F9XJQ4</accession>
<dbReference type="EMBL" id="BLAM01000054">
    <property type="protein sequence ID" value="GET05390.1"/>
    <property type="molecule type" value="Genomic_DNA"/>
</dbReference>